<evidence type="ECO:0000259" key="3">
    <source>
        <dbReference type="Pfam" id="PF12480"/>
    </source>
</evidence>
<reference evidence="5" key="3">
    <citation type="submission" date="2018-12" db="EMBL/GenBank/DDBJ databases">
        <title>G10K-VGP greater horseshoe bat female genome, primary haplotype.</title>
        <authorList>
            <person name="Teeling E."/>
            <person name="Myers G."/>
            <person name="Vernes S."/>
            <person name="Pippel M."/>
            <person name="Winkler S."/>
            <person name="Fedrigo O."/>
            <person name="Rhie A."/>
            <person name="Koren S."/>
            <person name="Phillippy A."/>
            <person name="Lewin H."/>
            <person name="Damas J."/>
            <person name="Howe K."/>
            <person name="Mountcastle J."/>
            <person name="Jarvis E.D."/>
        </authorList>
    </citation>
    <scope>NUCLEOTIDE SEQUENCE [LARGE SCALE GENOMIC DNA]</scope>
</reference>
<feature type="domain" description="Golgi associated RAB2 interactor protein-like Rab2B-binding" evidence="3">
    <location>
        <begin position="116"/>
        <end position="182"/>
    </location>
</feature>
<dbReference type="InterPro" id="IPR022168">
    <property type="entry name" value="GARIL-like_Rab2B-bd"/>
</dbReference>
<evidence type="ECO:0000256" key="1">
    <source>
        <dbReference type="ARBA" id="ARBA00038379"/>
    </source>
</evidence>
<reference evidence="4 5" key="1">
    <citation type="journal article" date="2015" name="Annu Rev Anim Biosci">
        <title>The Genome 10K Project: a way forward.</title>
        <authorList>
            <person name="Koepfli K.P."/>
            <person name="Paten B."/>
            <person name="O'Brien S.J."/>
            <person name="Koepfli K.P."/>
            <person name="Paten B."/>
            <person name="Antunes A."/>
            <person name="Belov K."/>
            <person name="Bustamante C."/>
            <person name="Castoe T.A."/>
            <person name="Clawson H."/>
            <person name="Crawford A.J."/>
            <person name="Diekhans M."/>
            <person name="Distel D."/>
            <person name="Durbin R."/>
            <person name="Earl D."/>
            <person name="Fujita M.K."/>
            <person name="Gamble T."/>
            <person name="Georges A."/>
            <person name="Gemmell N."/>
            <person name="Gilbert M.T."/>
            <person name="Graves J.M."/>
            <person name="Green R.E."/>
            <person name="Hickey G."/>
            <person name="Jarvis E.D."/>
            <person name="Johnson W."/>
            <person name="Komissarov A."/>
            <person name="Korf I."/>
            <person name="Kuhn R."/>
            <person name="Larkin D.M."/>
            <person name="Lewin H."/>
            <person name="Lopez J.V."/>
            <person name="Ma J."/>
            <person name="Marques-Bonet T."/>
            <person name="Miller W."/>
            <person name="Murphy R."/>
            <person name="Pevzner P."/>
            <person name="Shapiro B."/>
            <person name="Steiner C."/>
            <person name="Tamazian G."/>
            <person name="Venkatesh B."/>
            <person name="Wang J."/>
            <person name="Wayne R."/>
            <person name="Wiley E."/>
            <person name="Yang H."/>
            <person name="Zhang G."/>
            <person name="Haussler D."/>
            <person name="Ryder O."/>
            <person name="O'Brien S.J."/>
        </authorList>
    </citation>
    <scope>NUCLEOTIDE SEQUENCE</scope>
</reference>
<reference evidence="4 5" key="2">
    <citation type="journal article" date="2018" name="Annu Rev Anim Biosci">
        <title>Bat Biology, Genomes, and the Bat1K Project: To Generate Chromosome-Level Genomes for All Living Bat Species.</title>
        <authorList>
            <person name="Teeling E.C."/>
            <person name="Vernes S.C."/>
            <person name="Davalos L.M."/>
            <person name="Ray D.A."/>
            <person name="Gilbert M.T.P."/>
            <person name="Myers E."/>
        </authorList>
    </citation>
    <scope>NUCLEOTIDE SEQUENCE</scope>
</reference>
<protein>
    <recommendedName>
        <fullName evidence="3">Golgi associated RAB2 interactor protein-like Rab2B-binding domain-containing protein</fullName>
    </recommendedName>
</protein>
<dbReference type="Proteomes" id="UP000472240">
    <property type="component" value="Chromosome 24"/>
</dbReference>
<keyword evidence="5" id="KW-1185">Reference proteome</keyword>
<evidence type="ECO:0000313" key="5">
    <source>
        <dbReference type="Proteomes" id="UP000472240"/>
    </source>
</evidence>
<dbReference type="Ensembl" id="ENSRFET00010009902.1">
    <property type="protein sequence ID" value="ENSRFEP00010009026.1"/>
    <property type="gene ID" value="ENSRFEG00010006167.1"/>
</dbReference>
<name>A0A671E6Y0_RHIFE</name>
<comment type="similarity">
    <text evidence="1">Belongs to the GARIN family.</text>
</comment>
<sequence>SKEITCLPSLSAAALSMLHMFRNSSGKLQRQLCKGEFAMFKHMPVFESDFIQVSKRGYVVDVHNSVQMVTVGITFSSPGLPIPDVMLLARPAGGHVVSARRDRGTNGKVLKSAKSLELTRLLPLKFVKLSIFNHEKKQLRLKLATGRSFYLQLCPPADAKKDVFAQWEDLVFLLRPPVEAYSGMQAQPAWDMTDLPVLEAEDKSSPEVSLCRGSQSWDQNPERKQLPALPAAPPGRPVNTWHSGAQAT</sequence>
<dbReference type="OMA" id="SCHILPM"/>
<proteinExistence type="inferred from homology"/>
<dbReference type="PANTHER" id="PTHR22574:SF16">
    <property type="entry name" value="GOLGI ASSOCIATED RAB2 INTERACTOR FAMILY MEMBER 6"/>
    <property type="match status" value="1"/>
</dbReference>
<feature type="region of interest" description="Disordered" evidence="2">
    <location>
        <begin position="205"/>
        <end position="248"/>
    </location>
</feature>
<dbReference type="PANTHER" id="PTHR22574">
    <property type="match status" value="1"/>
</dbReference>
<dbReference type="GeneTree" id="ENSGT00940000163320"/>
<reference evidence="4" key="4">
    <citation type="submission" date="2025-08" db="UniProtKB">
        <authorList>
            <consortium name="Ensembl"/>
        </authorList>
    </citation>
    <scope>IDENTIFICATION</scope>
</reference>
<accession>A0A671E6Y0</accession>
<dbReference type="Pfam" id="PF12480">
    <property type="entry name" value="GARIL_Rab2_bd"/>
    <property type="match status" value="1"/>
</dbReference>
<evidence type="ECO:0000313" key="4">
    <source>
        <dbReference type="Ensembl" id="ENSRFEP00010009026.1"/>
    </source>
</evidence>
<dbReference type="InParanoid" id="A0A671E6Y0"/>
<dbReference type="GO" id="GO:0005634">
    <property type="term" value="C:nucleus"/>
    <property type="evidence" value="ECO:0007669"/>
    <property type="project" value="TreeGrafter"/>
</dbReference>
<dbReference type="AlphaFoldDB" id="A0A671E6Y0"/>
<reference evidence="4" key="5">
    <citation type="submission" date="2025-09" db="UniProtKB">
        <authorList>
            <consortium name="Ensembl"/>
        </authorList>
    </citation>
    <scope>IDENTIFICATION</scope>
</reference>
<organism evidence="4 5">
    <name type="scientific">Rhinolophus ferrumequinum</name>
    <name type="common">Greater horseshoe bat</name>
    <dbReference type="NCBI Taxonomy" id="59479"/>
    <lineage>
        <taxon>Eukaryota</taxon>
        <taxon>Metazoa</taxon>
        <taxon>Chordata</taxon>
        <taxon>Craniata</taxon>
        <taxon>Vertebrata</taxon>
        <taxon>Euteleostomi</taxon>
        <taxon>Mammalia</taxon>
        <taxon>Eutheria</taxon>
        <taxon>Laurasiatheria</taxon>
        <taxon>Chiroptera</taxon>
        <taxon>Yinpterochiroptera</taxon>
        <taxon>Rhinolophoidea</taxon>
        <taxon>Rhinolophidae</taxon>
        <taxon>Rhinolophinae</taxon>
        <taxon>Rhinolophus</taxon>
    </lineage>
</organism>
<evidence type="ECO:0000256" key="2">
    <source>
        <dbReference type="SAM" id="MobiDB-lite"/>
    </source>
</evidence>